<feature type="chain" id="PRO_5032820503" evidence="2">
    <location>
        <begin position="19"/>
        <end position="338"/>
    </location>
</feature>
<protein>
    <submittedName>
        <fullName evidence="3">Uncharacterized protein</fullName>
    </submittedName>
</protein>
<feature type="region of interest" description="Disordered" evidence="1">
    <location>
        <begin position="85"/>
        <end position="104"/>
    </location>
</feature>
<dbReference type="EMBL" id="JACSEA010000008">
    <property type="protein sequence ID" value="KAF7395028.1"/>
    <property type="molecule type" value="Genomic_DNA"/>
</dbReference>
<dbReference type="Proteomes" id="UP000614350">
    <property type="component" value="Unassembled WGS sequence"/>
</dbReference>
<evidence type="ECO:0000313" key="4">
    <source>
        <dbReference type="Proteomes" id="UP000614350"/>
    </source>
</evidence>
<keyword evidence="4" id="KW-1185">Reference proteome</keyword>
<organism evidence="3 4">
    <name type="scientific">Vespula vulgaris</name>
    <name type="common">Yellow jacket</name>
    <name type="synonym">Wasp</name>
    <dbReference type="NCBI Taxonomy" id="7454"/>
    <lineage>
        <taxon>Eukaryota</taxon>
        <taxon>Metazoa</taxon>
        <taxon>Ecdysozoa</taxon>
        <taxon>Arthropoda</taxon>
        <taxon>Hexapoda</taxon>
        <taxon>Insecta</taxon>
        <taxon>Pterygota</taxon>
        <taxon>Neoptera</taxon>
        <taxon>Endopterygota</taxon>
        <taxon>Hymenoptera</taxon>
        <taxon>Apocrita</taxon>
        <taxon>Aculeata</taxon>
        <taxon>Vespoidea</taxon>
        <taxon>Vespidae</taxon>
        <taxon>Vespinae</taxon>
        <taxon>Vespula</taxon>
    </lineage>
</organism>
<feature type="compositionally biased region" description="Basic and acidic residues" evidence="1">
    <location>
        <begin position="85"/>
        <end position="103"/>
    </location>
</feature>
<feature type="region of interest" description="Disordered" evidence="1">
    <location>
        <begin position="38"/>
        <end position="79"/>
    </location>
</feature>
<comment type="caution">
    <text evidence="3">The sequence shown here is derived from an EMBL/GenBank/DDBJ whole genome shotgun (WGS) entry which is preliminary data.</text>
</comment>
<sequence>MMTTLVFLVPILIGVTTGSLQQLPGNQLSKQNEEAIPLSSGTLTADNNDNDDDNDRSEKKPKKYFGKDVTKDSDSSLSSFLNQYHRNEGKTKESEEEVADKLSKKDRKQKAIFLNYPLISRIQQTYSNSPAYDIGYNDIYDPNIEGRAPSNIDGKYQESNIFYIRLPPTPYMYVPGLGYISQPPTYSTANLRPHIPQSRPPKPQLPTYQRPNPFIKLPIDFVSNGKPTSVYQWQKKKPVTNVKLPTDSPITNLDDLKPGFVNNGKPTTIYQWHTNLKPGKRPNDYVNNLDKGPYLFNGKPTSLYLLKSDGRKVDLLVVPIAYLSSIKVIQLRGRLRSM</sequence>
<dbReference type="Pfam" id="PF16027">
    <property type="entry name" value="DUF4786"/>
    <property type="match status" value="1"/>
</dbReference>
<dbReference type="InterPro" id="IPR031983">
    <property type="entry name" value="DUF4786"/>
</dbReference>
<accession>A0A834N5F7</accession>
<feature type="signal peptide" evidence="2">
    <location>
        <begin position="1"/>
        <end position="18"/>
    </location>
</feature>
<evidence type="ECO:0000256" key="2">
    <source>
        <dbReference type="SAM" id="SignalP"/>
    </source>
</evidence>
<feature type="compositionally biased region" description="Basic and acidic residues" evidence="1">
    <location>
        <begin position="65"/>
        <end position="74"/>
    </location>
</feature>
<gene>
    <name evidence="3" type="ORF">HZH66_008202</name>
</gene>
<proteinExistence type="predicted"/>
<evidence type="ECO:0000256" key="1">
    <source>
        <dbReference type="SAM" id="MobiDB-lite"/>
    </source>
</evidence>
<name>A0A834N5F7_VESVU</name>
<dbReference type="AlphaFoldDB" id="A0A834N5F7"/>
<evidence type="ECO:0000313" key="3">
    <source>
        <dbReference type="EMBL" id="KAF7395028.1"/>
    </source>
</evidence>
<keyword evidence="2" id="KW-0732">Signal</keyword>
<reference evidence="3" key="1">
    <citation type="journal article" date="2020" name="G3 (Bethesda)">
        <title>High-Quality Assemblies for Three Invasive Social Wasps from the &lt;i&gt;Vespula&lt;/i&gt; Genus.</title>
        <authorList>
            <person name="Harrop T.W.R."/>
            <person name="Guhlin J."/>
            <person name="McLaughlin G.M."/>
            <person name="Permina E."/>
            <person name="Stockwell P."/>
            <person name="Gilligan J."/>
            <person name="Le Lec M.F."/>
            <person name="Gruber M.A.M."/>
            <person name="Quinn O."/>
            <person name="Lovegrove M."/>
            <person name="Duncan E.J."/>
            <person name="Remnant E.J."/>
            <person name="Van Eeckhoven J."/>
            <person name="Graham B."/>
            <person name="Knapp R.A."/>
            <person name="Langford K.W."/>
            <person name="Kronenberg Z."/>
            <person name="Press M.O."/>
            <person name="Eacker S.M."/>
            <person name="Wilson-Rankin E.E."/>
            <person name="Purcell J."/>
            <person name="Lester P.J."/>
            <person name="Dearden P.K."/>
        </authorList>
    </citation>
    <scope>NUCLEOTIDE SEQUENCE</scope>
    <source>
        <strain evidence="3">Marl-1</strain>
    </source>
</reference>